<gene>
    <name evidence="1" type="ORF">rCG_24646</name>
</gene>
<evidence type="ECO:0000313" key="2">
    <source>
        <dbReference type="Proteomes" id="UP000234681"/>
    </source>
</evidence>
<sequence length="26" mass="2906">MPPNFISVFLVHTPGRWNTVNLPGDP</sequence>
<name>A6JCA9_RAT</name>
<dbReference type="AlphaFoldDB" id="A6JCA9"/>
<protein>
    <submittedName>
        <fullName evidence="1">RCG24646</fullName>
    </submittedName>
</protein>
<feature type="non-terminal residue" evidence="1">
    <location>
        <position position="26"/>
    </location>
</feature>
<dbReference type="EMBL" id="CH473980">
    <property type="protein sequence ID" value="EDM08636.1"/>
    <property type="molecule type" value="Genomic_DNA"/>
</dbReference>
<dbReference type="Proteomes" id="UP000234681">
    <property type="component" value="Chromosome 1"/>
</dbReference>
<proteinExistence type="predicted"/>
<accession>A6JCA9</accession>
<reference evidence="2" key="1">
    <citation type="submission" date="2005-09" db="EMBL/GenBank/DDBJ databases">
        <authorList>
            <person name="Mural R.J."/>
            <person name="Li P.W."/>
            <person name="Adams M.D."/>
            <person name="Amanatides P.G."/>
            <person name="Baden-Tillson H."/>
            <person name="Barnstead M."/>
            <person name="Chin S.H."/>
            <person name="Dew I."/>
            <person name="Evans C.A."/>
            <person name="Ferriera S."/>
            <person name="Flanigan M."/>
            <person name="Fosler C."/>
            <person name="Glodek A."/>
            <person name="Gu Z."/>
            <person name="Holt R.A."/>
            <person name="Jennings D."/>
            <person name="Kraft C.L."/>
            <person name="Lu F."/>
            <person name="Nguyen T."/>
            <person name="Nusskern D.R."/>
            <person name="Pfannkoch C.M."/>
            <person name="Sitter C."/>
            <person name="Sutton G.G."/>
            <person name="Venter J.C."/>
            <person name="Wang Z."/>
            <person name="Woodage T."/>
            <person name="Zheng X.H."/>
            <person name="Zhong F."/>
        </authorList>
    </citation>
    <scope>NUCLEOTIDE SEQUENCE [LARGE SCALE GENOMIC DNA]</scope>
    <source>
        <strain>BN</strain>
        <strain evidence="2">Sprague-Dawley</strain>
    </source>
</reference>
<organism evidence="1 2">
    <name type="scientific">Rattus norvegicus</name>
    <name type="common">Rat</name>
    <dbReference type="NCBI Taxonomy" id="10116"/>
    <lineage>
        <taxon>Eukaryota</taxon>
        <taxon>Metazoa</taxon>
        <taxon>Chordata</taxon>
        <taxon>Craniata</taxon>
        <taxon>Vertebrata</taxon>
        <taxon>Euteleostomi</taxon>
        <taxon>Mammalia</taxon>
        <taxon>Eutheria</taxon>
        <taxon>Euarchontoglires</taxon>
        <taxon>Glires</taxon>
        <taxon>Rodentia</taxon>
        <taxon>Myomorpha</taxon>
        <taxon>Muroidea</taxon>
        <taxon>Muridae</taxon>
        <taxon>Murinae</taxon>
        <taxon>Rattus</taxon>
    </lineage>
</organism>
<evidence type="ECO:0000313" key="1">
    <source>
        <dbReference type="EMBL" id="EDM08636.1"/>
    </source>
</evidence>